<dbReference type="Gene3D" id="3.60.21.10">
    <property type="match status" value="1"/>
</dbReference>
<gene>
    <name evidence="1" type="ORF">METZ01_LOCUS131441</name>
</gene>
<sequence length="272" mass="31699">KYSLAGLRRLSKAFNKVYVILGNHDLFYRETRDVNSMEFIDDLPNVVLVRDTLVEGNVGIVPWLVGDEWKKIPRLESKYIFAHLELPTFQLNAMIEMPDTGGLKGNMFKNQDYVFTGHFHKRQVKDNVIYIGNAFPHNFSDNWDDDRGWMYLEWDKEPEFFTWKDAPKYRTIALSTLLDAPDEYLLPKTNVKITLDIDISYEEANFIKDTFVETYKLRDVTLVPLKSNEHENDTGAEIHFETIDEIVVSQLASLDDNGSFDKNILIEIYNNL</sequence>
<dbReference type="SUPFAM" id="SSF56300">
    <property type="entry name" value="Metallo-dependent phosphatases"/>
    <property type="match status" value="1"/>
</dbReference>
<dbReference type="AlphaFoldDB" id="A0A381YQ05"/>
<accession>A0A381YQ05</accession>
<organism evidence="1">
    <name type="scientific">marine metagenome</name>
    <dbReference type="NCBI Taxonomy" id="408172"/>
    <lineage>
        <taxon>unclassified sequences</taxon>
        <taxon>metagenomes</taxon>
        <taxon>ecological metagenomes</taxon>
    </lineage>
</organism>
<proteinExistence type="predicted"/>
<name>A0A381YQ05_9ZZZZ</name>
<reference evidence="1" key="1">
    <citation type="submission" date="2018-05" db="EMBL/GenBank/DDBJ databases">
        <authorList>
            <person name="Lanie J.A."/>
            <person name="Ng W.-L."/>
            <person name="Kazmierczak K.M."/>
            <person name="Andrzejewski T.M."/>
            <person name="Davidsen T.M."/>
            <person name="Wayne K.J."/>
            <person name="Tettelin H."/>
            <person name="Glass J.I."/>
            <person name="Rusch D."/>
            <person name="Podicherti R."/>
            <person name="Tsui H.-C.T."/>
            <person name="Winkler M.E."/>
        </authorList>
    </citation>
    <scope>NUCLEOTIDE SEQUENCE</scope>
</reference>
<dbReference type="EMBL" id="UINC01018662">
    <property type="protein sequence ID" value="SVA78587.1"/>
    <property type="molecule type" value="Genomic_DNA"/>
</dbReference>
<feature type="non-terminal residue" evidence="1">
    <location>
        <position position="1"/>
    </location>
</feature>
<evidence type="ECO:0000313" key="1">
    <source>
        <dbReference type="EMBL" id="SVA78587.1"/>
    </source>
</evidence>
<evidence type="ECO:0008006" key="2">
    <source>
        <dbReference type="Google" id="ProtNLM"/>
    </source>
</evidence>
<dbReference type="InterPro" id="IPR029052">
    <property type="entry name" value="Metallo-depent_PP-like"/>
</dbReference>
<protein>
    <recommendedName>
        <fullName evidence="2">Calcineurin-like phosphoesterase domain-containing protein</fullName>
    </recommendedName>
</protein>